<dbReference type="PANTHER" id="PTHR48080:SF2">
    <property type="entry name" value="D-GALACTONATE DEHYDRATASE"/>
    <property type="match status" value="1"/>
</dbReference>
<evidence type="ECO:0000259" key="2">
    <source>
        <dbReference type="SMART" id="SM00922"/>
    </source>
</evidence>
<proteinExistence type="predicted"/>
<comment type="caution">
    <text evidence="3">The sequence shown here is derived from an EMBL/GenBank/DDBJ whole genome shotgun (WGS) entry which is preliminary data.</text>
</comment>
<dbReference type="SUPFAM" id="SSF51604">
    <property type="entry name" value="Enolase C-terminal domain-like"/>
    <property type="match status" value="1"/>
</dbReference>
<evidence type="ECO:0000313" key="3">
    <source>
        <dbReference type="EMBL" id="MBK0400177.1"/>
    </source>
</evidence>
<dbReference type="Pfam" id="PF13378">
    <property type="entry name" value="MR_MLE_C"/>
    <property type="match status" value="1"/>
</dbReference>
<dbReference type="GO" id="GO:0016829">
    <property type="term" value="F:lyase activity"/>
    <property type="evidence" value="ECO:0007669"/>
    <property type="project" value="UniProtKB-KW"/>
</dbReference>
<name>A0A8J7M9I1_9RHOB</name>
<dbReference type="Gene3D" id="3.30.390.10">
    <property type="entry name" value="Enolase-like, N-terminal domain"/>
    <property type="match status" value="1"/>
</dbReference>
<dbReference type="CDD" id="cd03316">
    <property type="entry name" value="MR_like"/>
    <property type="match status" value="1"/>
</dbReference>
<dbReference type="EMBL" id="JAEHHL010000008">
    <property type="protein sequence ID" value="MBK0400177.1"/>
    <property type="molecule type" value="Genomic_DNA"/>
</dbReference>
<evidence type="ECO:0000256" key="1">
    <source>
        <dbReference type="ARBA" id="ARBA00023239"/>
    </source>
</evidence>
<dbReference type="InterPro" id="IPR029017">
    <property type="entry name" value="Enolase-like_N"/>
</dbReference>
<dbReference type="RefSeq" id="WP_200610626.1">
    <property type="nucleotide sequence ID" value="NZ_JAEHHL010000008.1"/>
</dbReference>
<dbReference type="InterPro" id="IPR029065">
    <property type="entry name" value="Enolase_C-like"/>
</dbReference>
<dbReference type="Gene3D" id="3.20.20.120">
    <property type="entry name" value="Enolase-like C-terminal domain"/>
    <property type="match status" value="1"/>
</dbReference>
<dbReference type="InterPro" id="IPR034593">
    <property type="entry name" value="DgoD-like"/>
</dbReference>
<accession>A0A8J7M9I1</accession>
<keyword evidence="4" id="KW-1185">Reference proteome</keyword>
<dbReference type="SUPFAM" id="SSF54826">
    <property type="entry name" value="Enolase N-terminal domain-like"/>
    <property type="match status" value="1"/>
</dbReference>
<dbReference type="InterPro" id="IPR013342">
    <property type="entry name" value="Mandelate_racemase_C"/>
</dbReference>
<evidence type="ECO:0000313" key="4">
    <source>
        <dbReference type="Proteomes" id="UP000655420"/>
    </source>
</evidence>
<reference evidence="3" key="1">
    <citation type="submission" date="2020-12" db="EMBL/GenBank/DDBJ databases">
        <title>Bacterial taxonomy.</title>
        <authorList>
            <person name="Pan X."/>
        </authorList>
    </citation>
    <scope>NUCLEOTIDE SEQUENCE</scope>
    <source>
        <strain evidence="3">M0105</strain>
    </source>
</reference>
<keyword evidence="1" id="KW-0456">Lyase</keyword>
<dbReference type="Pfam" id="PF02746">
    <property type="entry name" value="MR_MLE_N"/>
    <property type="match status" value="1"/>
</dbReference>
<dbReference type="PANTHER" id="PTHR48080">
    <property type="entry name" value="D-GALACTONATE DEHYDRATASE-RELATED"/>
    <property type="match status" value="1"/>
</dbReference>
<dbReference type="InterPro" id="IPR036849">
    <property type="entry name" value="Enolase-like_C_sf"/>
</dbReference>
<organism evidence="3 4">
    <name type="scientific">Thermohalobaculum xanthum</name>
    <dbReference type="NCBI Taxonomy" id="2753746"/>
    <lineage>
        <taxon>Bacteria</taxon>
        <taxon>Pseudomonadati</taxon>
        <taxon>Pseudomonadota</taxon>
        <taxon>Alphaproteobacteria</taxon>
        <taxon>Rhodobacterales</taxon>
        <taxon>Paracoccaceae</taxon>
        <taxon>Thermohalobaculum</taxon>
    </lineage>
</organism>
<gene>
    <name evidence="3" type="ORF">H0I76_13345</name>
</gene>
<feature type="domain" description="Mandelate racemase/muconate lactonizing enzyme C-terminal" evidence="2">
    <location>
        <begin position="151"/>
        <end position="260"/>
    </location>
</feature>
<dbReference type="Proteomes" id="UP000655420">
    <property type="component" value="Unassembled WGS sequence"/>
</dbReference>
<dbReference type="AlphaFoldDB" id="A0A8J7M9I1"/>
<protein>
    <submittedName>
        <fullName evidence="3">Mandelate racemase/muconate lactonizing enzyme family protein</fullName>
    </submittedName>
</protein>
<dbReference type="SMART" id="SM00922">
    <property type="entry name" value="MR_MLE"/>
    <property type="match status" value="1"/>
</dbReference>
<dbReference type="InterPro" id="IPR013341">
    <property type="entry name" value="Mandelate_racemase_N_dom"/>
</dbReference>
<sequence>MKLSECEVFIIGNPPPRKGGRYFIVVKLTTACGITGIGEVYAHAFGPKVVKAMIEDVFARHFEGADPHRIEHLWRLTYGTGYTLRPDPSVTGVLSGLEVACWDIIGKSADKPICDLLGGRCRDRLRSYTYIYPSEGDTYPDPSLPNAYNDPDIAAERALHYLSLGFTALKFDPAGDYTVYDGHEPSMADLDRSERFCRALREAVGTRADLLFGTHGQFTVSGAKRMARRLEPYDPLWFEEPVPPDMPEAMAEVQRATSVPVATGERLSTKWEFARVLETGAARILQPQIARVGGILETKKIAAMAEAKYVQLAPHLYCGPVGGAANVQLSLCIPNFLILESIERWDGFHSKLLKTPIRWEDGYVLPPDSPGLGIELDEEVARAHPYEGTEQHLIMAGESPEAAAGRN</sequence>